<keyword evidence="6" id="KW-1185">Reference proteome</keyword>
<dbReference type="InterPro" id="IPR032675">
    <property type="entry name" value="LRR_dom_sf"/>
</dbReference>
<comment type="caution">
    <text evidence="5">The sequence shown here is derived from an EMBL/GenBank/DDBJ whole genome shotgun (WGS) entry which is preliminary data.</text>
</comment>
<gene>
    <name evidence="5" type="ORF">L9F63_002981</name>
</gene>
<feature type="chain" id="PRO_5041992343" evidence="4">
    <location>
        <begin position="19"/>
        <end position="435"/>
    </location>
</feature>
<dbReference type="AlphaFoldDB" id="A0AAD7ZST7"/>
<protein>
    <submittedName>
        <fullName evidence="5">Uncharacterized protein</fullName>
    </submittedName>
</protein>
<dbReference type="InterPro" id="IPR001611">
    <property type="entry name" value="Leu-rich_rpt"/>
</dbReference>
<feature type="non-terminal residue" evidence="5">
    <location>
        <position position="1"/>
    </location>
</feature>
<name>A0AAD7ZST7_DIPPU</name>
<feature type="signal peptide" evidence="4">
    <location>
        <begin position="1"/>
        <end position="18"/>
    </location>
</feature>
<sequence>MVWQLVWLVLTSLGIIHSILVTNCIPECICLSQTQVLCNTGGLTEIPIKSLPATVEHLSLTKNHFPIIKSDAFAGLRGLRKLSLDGNNITTIKPFAFRGLPRLRELSIQHTPLTTVAQFAFAGLQNISTILLGHNRIQRVEGYAFAGTSNVRLVLLNNNPLHKVDSSAFSGLTNVERLIFPSGIRSVEPDAFSGLDTVGVLKLAFMDLSSLKPFTFRGLSHVHVLAIQDSDLGIIRAGAFEGMSQIGILSLKNNKIDAIQALVLEPINRVRMLHFHGNHLLETPLPGAVIIQGVEVVNVIENHFPCDCHIHTLLESPLANDTTGVDFKAKNYCISPLDLNGKSMVGVDLEAIGRCQEQVTRGNLEASKRPADSGVANLGFTTWLLMTSLACGTRRRINENTCQQIHSACCDVTRDWYASQLWCGQNISTAKLVAL</sequence>
<evidence type="ECO:0000313" key="6">
    <source>
        <dbReference type="Proteomes" id="UP001233999"/>
    </source>
</evidence>
<evidence type="ECO:0000256" key="1">
    <source>
        <dbReference type="ARBA" id="ARBA00022614"/>
    </source>
</evidence>
<keyword evidence="1" id="KW-0433">Leucine-rich repeat</keyword>
<dbReference type="PANTHER" id="PTHR24369">
    <property type="entry name" value="ANTIGEN BSP, PUTATIVE-RELATED"/>
    <property type="match status" value="1"/>
</dbReference>
<evidence type="ECO:0000256" key="2">
    <source>
        <dbReference type="ARBA" id="ARBA00022729"/>
    </source>
</evidence>
<dbReference type="Gene3D" id="3.80.10.10">
    <property type="entry name" value="Ribonuclease Inhibitor"/>
    <property type="match status" value="2"/>
</dbReference>
<accession>A0AAD7ZST7</accession>
<keyword evidence="2 4" id="KW-0732">Signal</keyword>
<dbReference type="InterPro" id="IPR050541">
    <property type="entry name" value="LRR_TM_domain-containing"/>
</dbReference>
<dbReference type="Pfam" id="PF13306">
    <property type="entry name" value="LRR_5"/>
    <property type="match status" value="1"/>
</dbReference>
<dbReference type="Proteomes" id="UP001233999">
    <property type="component" value="Unassembled WGS sequence"/>
</dbReference>
<evidence type="ECO:0000256" key="4">
    <source>
        <dbReference type="SAM" id="SignalP"/>
    </source>
</evidence>
<dbReference type="SUPFAM" id="SSF52058">
    <property type="entry name" value="L domain-like"/>
    <property type="match status" value="1"/>
</dbReference>
<dbReference type="GO" id="GO:0005886">
    <property type="term" value="C:plasma membrane"/>
    <property type="evidence" value="ECO:0007669"/>
    <property type="project" value="TreeGrafter"/>
</dbReference>
<dbReference type="EMBL" id="JASPKZ010007290">
    <property type="protein sequence ID" value="KAJ9585218.1"/>
    <property type="molecule type" value="Genomic_DNA"/>
</dbReference>
<organism evidence="5 6">
    <name type="scientific">Diploptera punctata</name>
    <name type="common">Pacific beetle cockroach</name>
    <dbReference type="NCBI Taxonomy" id="6984"/>
    <lineage>
        <taxon>Eukaryota</taxon>
        <taxon>Metazoa</taxon>
        <taxon>Ecdysozoa</taxon>
        <taxon>Arthropoda</taxon>
        <taxon>Hexapoda</taxon>
        <taxon>Insecta</taxon>
        <taxon>Pterygota</taxon>
        <taxon>Neoptera</taxon>
        <taxon>Polyneoptera</taxon>
        <taxon>Dictyoptera</taxon>
        <taxon>Blattodea</taxon>
        <taxon>Blaberoidea</taxon>
        <taxon>Blaberidae</taxon>
        <taxon>Diplopterinae</taxon>
        <taxon>Diploptera</taxon>
    </lineage>
</organism>
<evidence type="ECO:0000313" key="5">
    <source>
        <dbReference type="EMBL" id="KAJ9585218.1"/>
    </source>
</evidence>
<reference evidence="5" key="1">
    <citation type="journal article" date="2023" name="IScience">
        <title>Live-bearing cockroach genome reveals convergent evolutionary mechanisms linked to viviparity in insects and beyond.</title>
        <authorList>
            <person name="Fouks B."/>
            <person name="Harrison M.C."/>
            <person name="Mikhailova A.A."/>
            <person name="Marchal E."/>
            <person name="English S."/>
            <person name="Carruthers M."/>
            <person name="Jennings E.C."/>
            <person name="Chiamaka E.L."/>
            <person name="Frigard R.A."/>
            <person name="Pippel M."/>
            <person name="Attardo G.M."/>
            <person name="Benoit J.B."/>
            <person name="Bornberg-Bauer E."/>
            <person name="Tobe S.S."/>
        </authorList>
    </citation>
    <scope>NUCLEOTIDE SEQUENCE</scope>
    <source>
        <strain evidence="5">Stay&amp;Tobe</strain>
    </source>
</reference>
<proteinExistence type="predicted"/>
<dbReference type="SMART" id="SM00369">
    <property type="entry name" value="LRR_TYP"/>
    <property type="match status" value="6"/>
</dbReference>
<keyword evidence="3" id="KW-0677">Repeat</keyword>
<evidence type="ECO:0000256" key="3">
    <source>
        <dbReference type="ARBA" id="ARBA00022737"/>
    </source>
</evidence>
<dbReference type="InterPro" id="IPR026906">
    <property type="entry name" value="LRR_5"/>
</dbReference>
<dbReference type="PROSITE" id="PS51450">
    <property type="entry name" value="LRR"/>
    <property type="match status" value="1"/>
</dbReference>
<dbReference type="InterPro" id="IPR003591">
    <property type="entry name" value="Leu-rich_rpt_typical-subtyp"/>
</dbReference>
<dbReference type="PANTHER" id="PTHR24369:SF210">
    <property type="entry name" value="CHAOPTIN-RELATED"/>
    <property type="match status" value="1"/>
</dbReference>
<dbReference type="Pfam" id="PF13855">
    <property type="entry name" value="LRR_8"/>
    <property type="match status" value="1"/>
</dbReference>
<reference evidence="5" key="2">
    <citation type="submission" date="2023-05" db="EMBL/GenBank/DDBJ databases">
        <authorList>
            <person name="Fouks B."/>
        </authorList>
    </citation>
    <scope>NUCLEOTIDE SEQUENCE</scope>
    <source>
        <strain evidence="5">Stay&amp;Tobe</strain>
        <tissue evidence="5">Testes</tissue>
    </source>
</reference>